<dbReference type="Proteomes" id="UP001303532">
    <property type="component" value="Chromosome"/>
</dbReference>
<organism evidence="2 3">
    <name type="scientific">Sporosarcina jeotgali</name>
    <dbReference type="NCBI Taxonomy" id="3020056"/>
    <lineage>
        <taxon>Bacteria</taxon>
        <taxon>Bacillati</taxon>
        <taxon>Bacillota</taxon>
        <taxon>Bacilli</taxon>
        <taxon>Bacillales</taxon>
        <taxon>Caryophanaceae</taxon>
        <taxon>Sporosarcina</taxon>
    </lineage>
</organism>
<protein>
    <submittedName>
        <fullName evidence="2">Uncharacterized protein</fullName>
    </submittedName>
</protein>
<keyword evidence="1" id="KW-0812">Transmembrane</keyword>
<sequence length="70" mass="7941">MKENLSLAILVSILSLIGIPLFFLVLSFVTGNWKFFFISLVPALAIGLTGIIITLQRKKHYQQRDTSKEF</sequence>
<keyword evidence="3" id="KW-1185">Reference proteome</keyword>
<reference evidence="2 3" key="1">
    <citation type="submission" date="2023-01" db="EMBL/GenBank/DDBJ databases">
        <title>Sporosarcina sp. nov., isolated from Korean tranditional fermented seafood 'Jeotgal'.</title>
        <authorList>
            <person name="Yang A.-I."/>
        </authorList>
    </citation>
    <scope>NUCLEOTIDE SEQUENCE [LARGE SCALE GENOMIC DNA]</scope>
    <source>
        <strain evidence="2 3">B2O-1</strain>
    </source>
</reference>
<proteinExistence type="predicted"/>
<dbReference type="EMBL" id="CP116341">
    <property type="protein sequence ID" value="WOV85666.1"/>
    <property type="molecule type" value="Genomic_DNA"/>
</dbReference>
<name>A0ABZ0KZI4_9BACL</name>
<feature type="transmembrane region" description="Helical" evidence="1">
    <location>
        <begin position="35"/>
        <end position="55"/>
    </location>
</feature>
<keyword evidence="1" id="KW-1133">Transmembrane helix</keyword>
<gene>
    <name evidence="2" type="ORF">PGH26_06940</name>
</gene>
<dbReference type="RefSeq" id="WP_323693264.1">
    <property type="nucleotide sequence ID" value="NZ_CP116341.1"/>
</dbReference>
<keyword evidence="1" id="KW-0472">Membrane</keyword>
<evidence type="ECO:0000313" key="2">
    <source>
        <dbReference type="EMBL" id="WOV85666.1"/>
    </source>
</evidence>
<accession>A0ABZ0KZI4</accession>
<evidence type="ECO:0000313" key="3">
    <source>
        <dbReference type="Proteomes" id="UP001303532"/>
    </source>
</evidence>
<feature type="transmembrane region" description="Helical" evidence="1">
    <location>
        <begin position="7"/>
        <end position="29"/>
    </location>
</feature>
<evidence type="ECO:0000256" key="1">
    <source>
        <dbReference type="SAM" id="Phobius"/>
    </source>
</evidence>